<dbReference type="InterPro" id="IPR003582">
    <property type="entry name" value="ShKT_dom"/>
</dbReference>
<evidence type="ECO:0000313" key="3">
    <source>
        <dbReference type="Proteomes" id="UP001189429"/>
    </source>
</evidence>
<protein>
    <recommendedName>
        <fullName evidence="1">ShKT domain-containing protein</fullName>
    </recommendedName>
</protein>
<dbReference type="Proteomes" id="UP001189429">
    <property type="component" value="Unassembled WGS sequence"/>
</dbReference>
<proteinExistence type="predicted"/>
<feature type="domain" description="ShKT" evidence="1">
    <location>
        <begin position="336"/>
        <end position="368"/>
    </location>
</feature>
<keyword evidence="3" id="KW-1185">Reference proteome</keyword>
<name>A0ABN9TD61_9DINO</name>
<comment type="caution">
    <text evidence="2">The sequence shown here is derived from an EMBL/GenBank/DDBJ whole genome shotgun (WGS) entry which is preliminary data.</text>
</comment>
<dbReference type="PROSITE" id="PS51670">
    <property type="entry name" value="SHKT"/>
    <property type="match status" value="1"/>
</dbReference>
<evidence type="ECO:0000259" key="1">
    <source>
        <dbReference type="PROSITE" id="PS51670"/>
    </source>
</evidence>
<reference evidence="2" key="1">
    <citation type="submission" date="2023-10" db="EMBL/GenBank/DDBJ databases">
        <authorList>
            <person name="Chen Y."/>
            <person name="Shah S."/>
            <person name="Dougan E. K."/>
            <person name="Thang M."/>
            <person name="Chan C."/>
        </authorList>
    </citation>
    <scope>NUCLEOTIDE SEQUENCE [LARGE SCALE GENOMIC DNA]</scope>
</reference>
<accession>A0ABN9TD61</accession>
<evidence type="ECO:0000313" key="2">
    <source>
        <dbReference type="EMBL" id="CAK0843682.1"/>
    </source>
</evidence>
<gene>
    <name evidence="2" type="ORF">PCOR1329_LOCUS37956</name>
</gene>
<organism evidence="2 3">
    <name type="scientific">Prorocentrum cordatum</name>
    <dbReference type="NCBI Taxonomy" id="2364126"/>
    <lineage>
        <taxon>Eukaryota</taxon>
        <taxon>Sar</taxon>
        <taxon>Alveolata</taxon>
        <taxon>Dinophyceae</taxon>
        <taxon>Prorocentrales</taxon>
        <taxon>Prorocentraceae</taxon>
        <taxon>Prorocentrum</taxon>
    </lineage>
</organism>
<dbReference type="EMBL" id="CAUYUJ010014600">
    <property type="protein sequence ID" value="CAK0843682.1"/>
    <property type="molecule type" value="Genomic_DNA"/>
</dbReference>
<dbReference type="Pfam" id="PF01549">
    <property type="entry name" value="ShK"/>
    <property type="match status" value="2"/>
</dbReference>
<sequence length="368" mass="37519">MALPRGALDPVMAARLVEAAVRGALGAPRLTVAAVARSAVWAAAFAVAAPPPPAAAAGAGAPPPVPRPGVLAALVLLRLARRRSALGAGAADSAARRGRPPQRPLQPQAGALGGLLEPLLPLLAEAADAEMEDFGDAWADGLVRFPVGRWRPLRRRRIQLAVLEELLVLRGGVAASVIGPEEVFSVADGLLRQAVGYEPRLSEQLRQMLESAIWWPASALGTQAEYLVRYPAAVPRLAAAGGCAAPAAGGALPRRESALLQLTPRAGFGLLVHKASANASSAAAERGATRVGRRACGDLLEASTCRAYQALGACTSPASLASCELTCGGCQLGAACEDLMSSCEKLAQLGHCRHGGTAASCPVSCGTC</sequence>